<gene>
    <name evidence="2" type="ORF">FW780_01800</name>
</gene>
<organism evidence="2 3">
    <name type="scientific">Chryseobacterium sediminis</name>
    <dbReference type="NCBI Taxonomy" id="1679494"/>
    <lineage>
        <taxon>Bacteria</taxon>
        <taxon>Pseudomonadati</taxon>
        <taxon>Bacteroidota</taxon>
        <taxon>Flavobacteriia</taxon>
        <taxon>Flavobacteriales</taxon>
        <taxon>Weeksellaceae</taxon>
        <taxon>Chryseobacterium group</taxon>
        <taxon>Chryseobacterium</taxon>
    </lineage>
</organism>
<proteinExistence type="predicted"/>
<feature type="domain" description="MobA/VirD2-like nuclease" evidence="1">
    <location>
        <begin position="43"/>
        <end position="151"/>
    </location>
</feature>
<reference evidence="2 3" key="1">
    <citation type="journal article" date="2015" name="Int. J. Syst. Evol. Microbiol.">
        <title>Chryseobacterium sediminis sp. nov., isolated from a river sediment.</title>
        <authorList>
            <person name="Kampfer P."/>
            <person name="Busse H.J."/>
            <person name="McInroy J.A."/>
            <person name="Glaeser S.P."/>
        </authorList>
    </citation>
    <scope>NUCLEOTIDE SEQUENCE [LARGE SCALE GENOMIC DNA]</scope>
    <source>
        <strain evidence="2 3">IMT-174</strain>
    </source>
</reference>
<dbReference type="AlphaFoldDB" id="A0A5B2U983"/>
<dbReference type="Pfam" id="PF03432">
    <property type="entry name" value="Relaxase"/>
    <property type="match status" value="1"/>
</dbReference>
<sequence length="419" mass="48138">MIAKIGKGENLWGALTYNQQKVDNENGTVLYTNKIPDLWDRPYSVKFFHQYFEPYLIANNKTEKPVRHISLNPDPNDQVDDKDYREMAQQYMEEMGYGNQPYVVFKHTDIDRTHIHIVTTCVQIDGKKISDRYDHPRSMEACRKLEKQYNLKVAGENRNLNQSSIFKTVDYTKGSIKTQLSSVIRHIPKTYGFQSMGAYNALLSQFNISSEEVSGELHGKMRKGIVYFATDENGKKVSNPFKSSLFGKHAGVENIQVLIEKSKVKIKNDPSKHLLKRTVETALSTSKSEASFKSQLLEQGVATVIRKNNQGRIYGITFIDHNSKLVWNGSQLSKELSANSFNTLWNELEIKSETKYNHNDHFNFSEEVCTEQFLTASISGVFDGFFSSLLSSDTNTDQEEQVFAFQMKKKQRKKKKNNR</sequence>
<dbReference type="OrthoDB" id="915634at2"/>
<dbReference type="NCBIfam" id="NF041325">
    <property type="entry name" value="Bacteroid_MobB"/>
    <property type="match status" value="1"/>
</dbReference>
<accession>A0A5B2U983</accession>
<protein>
    <submittedName>
        <fullName evidence="2">Relaxase/mobilization nuclease domain-containing protein</fullName>
    </submittedName>
</protein>
<dbReference type="EMBL" id="VUNZ01000001">
    <property type="protein sequence ID" value="KAA2222960.1"/>
    <property type="molecule type" value="Genomic_DNA"/>
</dbReference>
<evidence type="ECO:0000313" key="3">
    <source>
        <dbReference type="Proteomes" id="UP000323082"/>
    </source>
</evidence>
<evidence type="ECO:0000259" key="1">
    <source>
        <dbReference type="Pfam" id="PF03432"/>
    </source>
</evidence>
<dbReference type="RefSeq" id="WP_149831926.1">
    <property type="nucleotide sequence ID" value="NZ_VUNZ01000001.1"/>
</dbReference>
<evidence type="ECO:0000313" key="2">
    <source>
        <dbReference type="EMBL" id="KAA2222960.1"/>
    </source>
</evidence>
<comment type="caution">
    <text evidence="2">The sequence shown here is derived from an EMBL/GenBank/DDBJ whole genome shotgun (WGS) entry which is preliminary data.</text>
</comment>
<dbReference type="InterPro" id="IPR005094">
    <property type="entry name" value="Endonuclease_MobA/VirD2"/>
</dbReference>
<dbReference type="Proteomes" id="UP000323082">
    <property type="component" value="Unassembled WGS sequence"/>
</dbReference>
<name>A0A5B2U983_9FLAO</name>